<dbReference type="EMBL" id="JBEOZY010000028">
    <property type="protein sequence ID" value="MER6167622.1"/>
    <property type="molecule type" value="Genomic_DNA"/>
</dbReference>
<name>A0ABV1T232_9ACTN</name>
<dbReference type="InterPro" id="IPR029063">
    <property type="entry name" value="SAM-dependent_MTases_sf"/>
</dbReference>
<keyword evidence="3" id="KW-1185">Reference proteome</keyword>
<reference evidence="2 3" key="1">
    <citation type="submission" date="2024-06" db="EMBL/GenBank/DDBJ databases">
        <title>The Natural Products Discovery Center: Release of the First 8490 Sequenced Strains for Exploring Actinobacteria Biosynthetic Diversity.</title>
        <authorList>
            <person name="Kalkreuter E."/>
            <person name="Kautsar S.A."/>
            <person name="Yang D."/>
            <person name="Bader C.D."/>
            <person name="Teijaro C.N."/>
            <person name="Fluegel L."/>
            <person name="Davis C.M."/>
            <person name="Simpson J.R."/>
            <person name="Lauterbach L."/>
            <person name="Steele A.D."/>
            <person name="Gui C."/>
            <person name="Meng S."/>
            <person name="Li G."/>
            <person name="Viehrig K."/>
            <person name="Ye F."/>
            <person name="Su P."/>
            <person name="Kiefer A.F."/>
            <person name="Nichols A."/>
            <person name="Cepeda A.J."/>
            <person name="Yan W."/>
            <person name="Fan B."/>
            <person name="Jiang Y."/>
            <person name="Adhikari A."/>
            <person name="Zheng C.-J."/>
            <person name="Schuster L."/>
            <person name="Cowan T.M."/>
            <person name="Smanski M.J."/>
            <person name="Chevrette M.G."/>
            <person name="De Carvalho L.P.S."/>
            <person name="Shen B."/>
        </authorList>
    </citation>
    <scope>NUCLEOTIDE SEQUENCE [LARGE SCALE GENOMIC DNA]</scope>
    <source>
        <strain evidence="2 3">NPDC001615</strain>
    </source>
</reference>
<dbReference type="CDD" id="cd02440">
    <property type="entry name" value="AdoMet_MTases"/>
    <property type="match status" value="1"/>
</dbReference>
<dbReference type="Pfam" id="PF13649">
    <property type="entry name" value="Methyltransf_25"/>
    <property type="match status" value="1"/>
</dbReference>
<accession>A0ABV1T232</accession>
<gene>
    <name evidence="2" type="ORF">ABT188_24255</name>
</gene>
<sequence length="327" mass="33349">MAPGAADAANGPSLPLGDDPAALLDAAAWALAALVATLEEASTRPLDEVLRTDRARTAVLEAAGLVRRTGDTLTPHPSLVHADGPTAHSAAQARLSSLRQAVTAAERHPDGAAGGTWADQDDAVLLSQGRASAMTGRALAGRVVPALPGLADRLAREGSRILDVGTGVAALALALARGFPHTEVVGIDVMERVLGLAAAELANAEPDVAGRVSLRHLDVADLAERDAYDLTWLPAPFLSEGALTAAVPRLADALRPGGWIVVGTNPAVADPLRRAVAGWNAVRGGGNSLDTDRMMETLTAAGAREVRAFPTVPGGPVLVAARWSATG</sequence>
<protein>
    <submittedName>
        <fullName evidence="2">Class I SAM-dependent methyltransferase</fullName>
        <ecNumber evidence="2">2.1.-.-</ecNumber>
    </submittedName>
</protein>
<dbReference type="EC" id="2.1.-.-" evidence="2"/>
<dbReference type="Gene3D" id="3.40.50.150">
    <property type="entry name" value="Vaccinia Virus protein VP39"/>
    <property type="match status" value="1"/>
</dbReference>
<dbReference type="GO" id="GO:0032259">
    <property type="term" value="P:methylation"/>
    <property type="evidence" value="ECO:0007669"/>
    <property type="project" value="UniProtKB-KW"/>
</dbReference>
<dbReference type="SUPFAM" id="SSF53335">
    <property type="entry name" value="S-adenosyl-L-methionine-dependent methyltransferases"/>
    <property type="match status" value="1"/>
</dbReference>
<keyword evidence="2" id="KW-0808">Transferase</keyword>
<dbReference type="Proteomes" id="UP001496720">
    <property type="component" value="Unassembled WGS sequence"/>
</dbReference>
<dbReference type="GO" id="GO:0008168">
    <property type="term" value="F:methyltransferase activity"/>
    <property type="evidence" value="ECO:0007669"/>
    <property type="project" value="UniProtKB-KW"/>
</dbReference>
<dbReference type="RefSeq" id="WP_352149065.1">
    <property type="nucleotide sequence ID" value="NZ_JBEOZY010000028.1"/>
</dbReference>
<organism evidence="2 3">
    <name type="scientific">Streptomyces violaceorubidus</name>
    <dbReference type="NCBI Taxonomy" id="284042"/>
    <lineage>
        <taxon>Bacteria</taxon>
        <taxon>Bacillati</taxon>
        <taxon>Actinomycetota</taxon>
        <taxon>Actinomycetes</taxon>
        <taxon>Kitasatosporales</taxon>
        <taxon>Streptomycetaceae</taxon>
        <taxon>Streptomyces</taxon>
    </lineage>
</organism>
<comment type="caution">
    <text evidence="2">The sequence shown here is derived from an EMBL/GenBank/DDBJ whole genome shotgun (WGS) entry which is preliminary data.</text>
</comment>
<proteinExistence type="predicted"/>
<feature type="domain" description="Methyltransferase" evidence="1">
    <location>
        <begin position="161"/>
        <end position="258"/>
    </location>
</feature>
<evidence type="ECO:0000259" key="1">
    <source>
        <dbReference type="Pfam" id="PF13649"/>
    </source>
</evidence>
<evidence type="ECO:0000313" key="3">
    <source>
        <dbReference type="Proteomes" id="UP001496720"/>
    </source>
</evidence>
<evidence type="ECO:0000313" key="2">
    <source>
        <dbReference type="EMBL" id="MER6167622.1"/>
    </source>
</evidence>
<keyword evidence="2" id="KW-0489">Methyltransferase</keyword>
<dbReference type="InterPro" id="IPR041698">
    <property type="entry name" value="Methyltransf_25"/>
</dbReference>